<dbReference type="Proteomes" id="UP000659223">
    <property type="component" value="Unassembled WGS sequence"/>
</dbReference>
<accession>A0ABQ2Y5E1</accession>
<organism evidence="1 2">
    <name type="scientific">Streptomyces hiroshimensis</name>
    <dbReference type="NCBI Taxonomy" id="66424"/>
    <lineage>
        <taxon>Bacteria</taxon>
        <taxon>Bacillati</taxon>
        <taxon>Actinomycetota</taxon>
        <taxon>Actinomycetes</taxon>
        <taxon>Kitasatosporales</taxon>
        <taxon>Streptomycetaceae</taxon>
        <taxon>Streptomyces</taxon>
    </lineage>
</organism>
<name>A0ABQ2Y5E1_9ACTN</name>
<evidence type="ECO:0000313" key="1">
    <source>
        <dbReference type="EMBL" id="GGX64852.1"/>
    </source>
</evidence>
<protein>
    <submittedName>
        <fullName evidence="1">Uncharacterized protein</fullName>
    </submittedName>
</protein>
<sequence>MPSTGSLKLHFPSPDAQSAMSSLRVGSSAAAAGRAMAAIIPSEAAERAASLPPLRMTREFNVIPCLSTCLVEPVVPVLI</sequence>
<keyword evidence="2" id="KW-1185">Reference proteome</keyword>
<reference evidence="2" key="1">
    <citation type="journal article" date="2019" name="Int. J. Syst. Evol. Microbiol.">
        <title>The Global Catalogue of Microorganisms (GCM) 10K type strain sequencing project: providing services to taxonomists for standard genome sequencing and annotation.</title>
        <authorList>
            <consortium name="The Broad Institute Genomics Platform"/>
            <consortium name="The Broad Institute Genome Sequencing Center for Infectious Disease"/>
            <person name="Wu L."/>
            <person name="Ma J."/>
        </authorList>
    </citation>
    <scope>NUCLEOTIDE SEQUENCE [LARGE SCALE GENOMIC DNA]</scope>
    <source>
        <strain evidence="2">JCM 4586</strain>
    </source>
</reference>
<proteinExistence type="predicted"/>
<evidence type="ECO:0000313" key="2">
    <source>
        <dbReference type="Proteomes" id="UP000659223"/>
    </source>
</evidence>
<comment type="caution">
    <text evidence="1">The sequence shown here is derived from an EMBL/GenBank/DDBJ whole genome shotgun (WGS) entry which is preliminary data.</text>
</comment>
<dbReference type="EMBL" id="BMUT01000001">
    <property type="protein sequence ID" value="GGX64852.1"/>
    <property type="molecule type" value="Genomic_DNA"/>
</dbReference>
<gene>
    <name evidence="1" type="ORF">GCM10010324_07300</name>
</gene>